<dbReference type="InParanoid" id="C5LHT4"/>
<organism evidence="3">
    <name type="scientific">Perkinsus marinus (strain ATCC 50983 / TXsc)</name>
    <dbReference type="NCBI Taxonomy" id="423536"/>
    <lineage>
        <taxon>Eukaryota</taxon>
        <taxon>Sar</taxon>
        <taxon>Alveolata</taxon>
        <taxon>Perkinsozoa</taxon>
        <taxon>Perkinsea</taxon>
        <taxon>Perkinsida</taxon>
        <taxon>Perkinsidae</taxon>
        <taxon>Perkinsus</taxon>
    </lineage>
</organism>
<protein>
    <submittedName>
        <fullName evidence="2">Uncharacterized protein</fullName>
    </submittedName>
</protein>
<evidence type="ECO:0000313" key="2">
    <source>
        <dbReference type="EMBL" id="EER03688.1"/>
    </source>
</evidence>
<accession>C5LHT4</accession>
<keyword evidence="3" id="KW-1185">Reference proteome</keyword>
<dbReference type="RefSeq" id="XP_002771872.1">
    <property type="nucleotide sequence ID" value="XM_002771826.1"/>
</dbReference>
<sequence length="444" mass="49953">MPPRHLHLAMEAADGTARGNASLLEALLEDVEVLSCSSGTVSPKAPSPRAAWEDEEDDDVVEPLVSALRETVPLEVEELSGLWAAWEEAARDGVEAWRARRDASALHWAEVKHALREAWQNEPLLSPEGSDGEDPLVRPSSGDAVDLEATSDVEGVVEGLSDGIGQPCNYPTNGTPEWAEFRGRIDEVLRMALEEKEEEVLEKREEALFESGAMAFSIMESVGHCISECSLPPSPLPALSESYQKGKATDLDDTTPRADQHMTIAWSDHAPPPKREEVLTSSLGKVAVRIYLQQVQSDTKARYRELCCMVREDALVAAQASVTEHERGRVASEDACAQRQRQWELYQRRLEARQKELAWERRAMGWADQACRAWAQRQRQERSLMSLADDHSAAQRMEERREMEGRRMLRAMHDSRAYRIYTKALWRNREAMVVEDLISGEARE</sequence>
<gene>
    <name evidence="2" type="ORF">Pmar_PMAR022985</name>
</gene>
<reference evidence="2 3" key="1">
    <citation type="submission" date="2008-07" db="EMBL/GenBank/DDBJ databases">
        <authorList>
            <person name="El-Sayed N."/>
            <person name="Caler E."/>
            <person name="Inman J."/>
            <person name="Amedeo P."/>
            <person name="Hass B."/>
            <person name="Wortman J."/>
        </authorList>
    </citation>
    <scope>NUCLEOTIDE SEQUENCE [LARGE SCALE GENOMIC DNA]</scope>
    <source>
        <strain evidence="3">ATCC 50983 / TXsc</strain>
    </source>
</reference>
<evidence type="ECO:0000256" key="1">
    <source>
        <dbReference type="SAM" id="MobiDB-lite"/>
    </source>
</evidence>
<dbReference type="AlphaFoldDB" id="C5LHT4"/>
<dbReference type="Proteomes" id="UP000007800">
    <property type="component" value="Unassembled WGS sequence"/>
</dbReference>
<feature type="region of interest" description="Disordered" evidence="1">
    <location>
        <begin position="122"/>
        <end position="144"/>
    </location>
</feature>
<proteinExistence type="predicted"/>
<dbReference type="EMBL" id="GG682149">
    <property type="protein sequence ID" value="EER03688.1"/>
    <property type="molecule type" value="Genomic_DNA"/>
</dbReference>
<evidence type="ECO:0000313" key="3">
    <source>
        <dbReference type="Proteomes" id="UP000007800"/>
    </source>
</evidence>
<dbReference type="OMA" id="SEDACAQ"/>
<dbReference type="GeneID" id="9048182"/>
<name>C5LHT4_PERM5</name>